<dbReference type="EMBL" id="CP045725">
    <property type="protein sequence ID" value="QGF23804.1"/>
    <property type="molecule type" value="Genomic_DNA"/>
</dbReference>
<protein>
    <submittedName>
        <fullName evidence="1">MmcQ/YjbR family DNA-binding protein</fullName>
    </submittedName>
</protein>
<evidence type="ECO:0000313" key="1">
    <source>
        <dbReference type="EMBL" id="QGF23804.1"/>
    </source>
</evidence>
<reference evidence="1 2" key="1">
    <citation type="submission" date="2019-10" db="EMBL/GenBank/DDBJ databases">
        <title>Genomic analysis of Raineyella sp. CBA3103.</title>
        <authorList>
            <person name="Roh S.W."/>
        </authorList>
    </citation>
    <scope>NUCLEOTIDE SEQUENCE [LARGE SCALE GENOMIC DNA]</scope>
    <source>
        <strain evidence="1 2">CBA3103</strain>
    </source>
</reference>
<evidence type="ECO:0000313" key="2">
    <source>
        <dbReference type="Proteomes" id="UP000386847"/>
    </source>
</evidence>
<dbReference type="InterPro" id="IPR038056">
    <property type="entry name" value="YjbR-like_sf"/>
</dbReference>
<dbReference type="InterPro" id="IPR058532">
    <property type="entry name" value="YjbR/MT2646/Rv2570-like"/>
</dbReference>
<dbReference type="Proteomes" id="UP000386847">
    <property type="component" value="Chromosome"/>
</dbReference>
<dbReference type="Gene3D" id="3.90.1150.30">
    <property type="match status" value="1"/>
</dbReference>
<proteinExistence type="predicted"/>
<dbReference type="KEGG" id="rain:Rai3103_09105"/>
<organism evidence="1 2">
    <name type="scientific">Raineyella fluvialis</name>
    <dbReference type="NCBI Taxonomy" id="2662261"/>
    <lineage>
        <taxon>Bacteria</taxon>
        <taxon>Bacillati</taxon>
        <taxon>Actinomycetota</taxon>
        <taxon>Actinomycetes</taxon>
        <taxon>Propionibacteriales</taxon>
        <taxon>Propionibacteriaceae</taxon>
        <taxon>Raineyella</taxon>
    </lineage>
</organism>
<dbReference type="AlphaFoldDB" id="A0A5Q2FEA7"/>
<gene>
    <name evidence="1" type="ORF">Rai3103_09105</name>
</gene>
<dbReference type="RefSeq" id="WP_153572334.1">
    <property type="nucleotide sequence ID" value="NZ_CP045725.1"/>
</dbReference>
<sequence length="130" mass="14380">MAHPQLFDDDDPFLQRVREMALAFPGAAEKISHGRPAFFTTKVFVYFGGDIRVDGAYVEHAHSLLVHPDEAEVLALAADPRCYRPASLGPSGWIGLDLNENTDWAEVRELIEASYRDTARARLIAVLDAG</sequence>
<dbReference type="SUPFAM" id="SSF142906">
    <property type="entry name" value="YjbR-like"/>
    <property type="match status" value="1"/>
</dbReference>
<dbReference type="GO" id="GO:0003677">
    <property type="term" value="F:DNA binding"/>
    <property type="evidence" value="ECO:0007669"/>
    <property type="project" value="UniProtKB-KW"/>
</dbReference>
<accession>A0A5Q2FEA7</accession>
<dbReference type="Pfam" id="PF04237">
    <property type="entry name" value="YjbR"/>
    <property type="match status" value="1"/>
</dbReference>
<keyword evidence="2" id="KW-1185">Reference proteome</keyword>
<keyword evidence="1" id="KW-0238">DNA-binding</keyword>
<name>A0A5Q2FEA7_9ACTN</name>